<dbReference type="SUPFAM" id="SSF160991">
    <property type="entry name" value="CV3147-like"/>
    <property type="match status" value="1"/>
</dbReference>
<dbReference type="Pfam" id="PF01968">
    <property type="entry name" value="Hydantoinase_A"/>
    <property type="match status" value="1"/>
</dbReference>
<proteinExistence type="predicted"/>
<dbReference type="PANTHER" id="PTHR11365:SF10">
    <property type="entry name" value="HYDANTOINASE_OXOPROLINASE"/>
    <property type="match status" value="1"/>
</dbReference>
<organism evidence="6 7">
    <name type="scientific">Coleophoma crateriformis</name>
    <dbReference type="NCBI Taxonomy" id="565419"/>
    <lineage>
        <taxon>Eukaryota</taxon>
        <taxon>Fungi</taxon>
        <taxon>Dikarya</taxon>
        <taxon>Ascomycota</taxon>
        <taxon>Pezizomycotina</taxon>
        <taxon>Leotiomycetes</taxon>
        <taxon>Helotiales</taxon>
        <taxon>Dermateaceae</taxon>
        <taxon>Coleophoma</taxon>
    </lineage>
</organism>
<evidence type="ECO:0000259" key="4">
    <source>
        <dbReference type="Pfam" id="PF06032"/>
    </source>
</evidence>
<dbReference type="Pfam" id="PF06032">
    <property type="entry name" value="S-Me-THD_N"/>
    <property type="match status" value="1"/>
</dbReference>
<dbReference type="AlphaFoldDB" id="A0A3D8S949"/>
<dbReference type="Gene3D" id="3.30.420.40">
    <property type="match status" value="1"/>
</dbReference>
<evidence type="ECO:0000259" key="3">
    <source>
        <dbReference type="Pfam" id="PF05378"/>
    </source>
</evidence>
<name>A0A3D8S949_9HELO</name>
<evidence type="ECO:0000313" key="7">
    <source>
        <dbReference type="Proteomes" id="UP000256328"/>
    </source>
</evidence>
<dbReference type="InterPro" id="IPR024071">
    <property type="entry name" value="S-Me-THD_C_sf"/>
</dbReference>
<dbReference type="GO" id="GO:0016787">
    <property type="term" value="F:hydrolase activity"/>
    <property type="evidence" value="ECO:0007669"/>
    <property type="project" value="InterPro"/>
</dbReference>
<dbReference type="InterPro" id="IPR010318">
    <property type="entry name" value="S-Me-THD_N"/>
</dbReference>
<dbReference type="SUPFAM" id="SSF53067">
    <property type="entry name" value="Actin-like ATPase domain"/>
    <property type="match status" value="2"/>
</dbReference>
<feature type="domain" description="Hydantoinase A/oxoprolinase" evidence="2">
    <location>
        <begin position="203"/>
        <end position="388"/>
    </location>
</feature>
<evidence type="ECO:0000259" key="2">
    <source>
        <dbReference type="Pfam" id="PF01968"/>
    </source>
</evidence>
<feature type="domain" description="S-Me-THD-like C-terminal" evidence="5">
    <location>
        <begin position="775"/>
        <end position="988"/>
    </location>
</feature>
<dbReference type="Pfam" id="PF20906">
    <property type="entry name" value="S-Me-THD_C"/>
    <property type="match status" value="1"/>
</dbReference>
<dbReference type="FunFam" id="3.40.1610.10:FF:000001">
    <property type="entry name" value="Hydantoinase, putative"/>
    <property type="match status" value="1"/>
</dbReference>
<protein>
    <submittedName>
        <fullName evidence="6">Putative N-methylhydantoinase A carboxylase beta subunit</fullName>
    </submittedName>
</protein>
<dbReference type="InterPro" id="IPR027479">
    <property type="entry name" value="S-Me-THD_N_sf"/>
</dbReference>
<dbReference type="Pfam" id="PF05378">
    <property type="entry name" value="Hydant_A_N"/>
    <property type="match status" value="1"/>
</dbReference>
<feature type="domain" description="Hydantoinase/oxoprolinase N-terminal" evidence="3">
    <location>
        <begin position="3"/>
        <end position="181"/>
    </location>
</feature>
<evidence type="ECO:0000259" key="5">
    <source>
        <dbReference type="Pfam" id="PF20906"/>
    </source>
</evidence>
<feature type="domain" description="S-Me-THD N-terminal" evidence="4">
    <location>
        <begin position="613"/>
        <end position="771"/>
    </location>
</feature>
<dbReference type="Gene3D" id="2.40.390.10">
    <property type="entry name" value="CV3147-like"/>
    <property type="match status" value="1"/>
</dbReference>
<comment type="caution">
    <text evidence="6">The sequence shown here is derived from an EMBL/GenBank/DDBJ whole genome shotgun (WGS) entry which is preliminary data.</text>
</comment>
<sequence length="1007" mass="106566">MYRIGVDVGGTNTDAAILDVTAYDTPSRGVLASVKTSTTPNITTGVQDSIDQVIAKSGVQKDDVLSVTIGTTHFVNAVVEADARRLTKVAVVRLCGPFTKQIPPFSDFPADLKDIVNGGTYYVDGGLEIDCREIVPVDPVQVRETLAKIVSTGVTTICLVGVFSPLDHAGLHEERCKNIMLEANPAITIICSHNIGTIGLLERENATILNASILAVARKTFRSFSRAMLNLGLRCPLYITQNDGTLTDVATASETPVKTFASGPTNSMIGAAFLAGLDKSRAADLESEDELLAKQILVVDVGGTTTDVCALLPSGFPRQAPNFVEVGGVRTAFSMPEVCSLGLGGGSRVHQDEKTGDVTVGPKSVGHFLTSQALVFGGDVMTSTDIVVASKKQILGDPKLVSHILPEILTAARRRIKKMLKGVIDDMKVSSAPVTVLLVGGGSIIHMDDLENVAEVIRPPHHDGANAVGAAIAKVAGEIDVIEVLHESNEKAAIARLSQAAIDAAVQRGALRESVKIVRVEKLPLAYVTDRSTRIIITAVGSLAPPNLSTGLNPLLAAVDSMAELDTEDEVEAPKEAKSSAPSGSPVKPSLDIDIPTYRPAVRRHVWYLSEVDIEFIACGTGVLGTGGGGTSYYAMLHALDVLRTTGQGKMRVISLKALQDDNRVGFGSYYGAPSAMNEKISSGTEIQTAIDTLDRVLGNKGFDALLADEIGGGNGLAAFPVGSHYDRPVIDGDAMGRAYPTMEHSTLYIYGQPIVPCAIADGKGNVSVVMSAESNARVETMLRTTSIDLGLTTAVVACPLPGSAVKQLAIPNTVSQAWYLGRAIHMARKAKTSIMTAIFDVNPGRLLFSGKIIDLSRGIAGGYTIGKVLLSPLLAEEKDEGSVASRSLATTATTTDRSSHISIAFQNEYLYARRADAEGIEGEILCTVPDLISILDQDGEAVGSQDLKYGLKVHVIGMPAHPLWTSNQKALDVGGPKYFGLDMEWTSVGEYTIPRSVIDDFNSEEN</sequence>
<dbReference type="Proteomes" id="UP000256328">
    <property type="component" value="Unassembled WGS sequence"/>
</dbReference>
<dbReference type="EMBL" id="PDLN01000006">
    <property type="protein sequence ID" value="RDW82879.1"/>
    <property type="molecule type" value="Genomic_DNA"/>
</dbReference>
<dbReference type="InterPro" id="IPR043129">
    <property type="entry name" value="ATPase_NBD"/>
</dbReference>
<feature type="region of interest" description="Disordered" evidence="1">
    <location>
        <begin position="567"/>
        <end position="590"/>
    </location>
</feature>
<dbReference type="InterPro" id="IPR002821">
    <property type="entry name" value="Hydantoinase_A"/>
</dbReference>
<dbReference type="InterPro" id="IPR045079">
    <property type="entry name" value="Oxoprolinase-like"/>
</dbReference>
<keyword evidence="7" id="KW-1185">Reference proteome</keyword>
<dbReference type="OrthoDB" id="5404895at2759"/>
<dbReference type="InterPro" id="IPR008040">
    <property type="entry name" value="Hydant_A_N"/>
</dbReference>
<dbReference type="PANTHER" id="PTHR11365">
    <property type="entry name" value="5-OXOPROLINASE RELATED"/>
    <property type="match status" value="1"/>
</dbReference>
<reference evidence="6 7" key="1">
    <citation type="journal article" date="2018" name="IMA Fungus">
        <title>IMA Genome-F 9: Draft genome sequence of Annulohypoxylon stygium, Aspergillus mulundensis, Berkeleyomyces basicola (syn. Thielaviopsis basicola), Ceratocystis smalleyi, two Cercospora beticola strains, Coleophoma cylindrospora, Fusarium fracticaudum, Phialophora cf. hyalina, and Morchella septimelata.</title>
        <authorList>
            <person name="Wingfield B.D."/>
            <person name="Bills G.F."/>
            <person name="Dong Y."/>
            <person name="Huang W."/>
            <person name="Nel W.J."/>
            <person name="Swalarsk-Parry B.S."/>
            <person name="Vaghefi N."/>
            <person name="Wilken P.M."/>
            <person name="An Z."/>
            <person name="de Beer Z.W."/>
            <person name="De Vos L."/>
            <person name="Chen L."/>
            <person name="Duong T.A."/>
            <person name="Gao Y."/>
            <person name="Hammerbacher A."/>
            <person name="Kikkert J.R."/>
            <person name="Li Y."/>
            <person name="Li H."/>
            <person name="Li K."/>
            <person name="Li Q."/>
            <person name="Liu X."/>
            <person name="Ma X."/>
            <person name="Naidoo K."/>
            <person name="Pethybridge S.J."/>
            <person name="Sun J."/>
            <person name="Steenkamp E.T."/>
            <person name="van der Nest M.A."/>
            <person name="van Wyk S."/>
            <person name="Wingfield M.J."/>
            <person name="Xiong C."/>
            <person name="Yue Q."/>
            <person name="Zhang X."/>
        </authorList>
    </citation>
    <scope>NUCLEOTIDE SEQUENCE [LARGE SCALE GENOMIC DNA]</scope>
    <source>
        <strain evidence="6 7">BP5796</strain>
    </source>
</reference>
<gene>
    <name evidence="6" type="ORF">BP5796_04370</name>
</gene>
<accession>A0A3D8S949</accession>
<evidence type="ECO:0000313" key="6">
    <source>
        <dbReference type="EMBL" id="RDW82879.1"/>
    </source>
</evidence>
<dbReference type="Gene3D" id="3.40.1610.10">
    <property type="entry name" value="CV3147-like domain"/>
    <property type="match status" value="1"/>
</dbReference>
<dbReference type="InterPro" id="IPR048350">
    <property type="entry name" value="S-Me-THD-like_C"/>
</dbReference>
<evidence type="ECO:0000256" key="1">
    <source>
        <dbReference type="SAM" id="MobiDB-lite"/>
    </source>
</evidence>